<sequence>MMPSRSHDKFLYLTRRHPAMSSTAHRQANGISRARLKAETANGRLWIAKESPLVMKGSIPGFNFSPSSTTAP</sequence>
<dbReference type="Proteomes" id="UP000219338">
    <property type="component" value="Unassembled WGS sequence"/>
</dbReference>
<proteinExistence type="predicted"/>
<dbReference type="AlphaFoldDB" id="A0A284SD91"/>
<organism evidence="1 2">
    <name type="scientific">Armillaria ostoyae</name>
    <name type="common">Armillaria root rot fungus</name>
    <dbReference type="NCBI Taxonomy" id="47428"/>
    <lineage>
        <taxon>Eukaryota</taxon>
        <taxon>Fungi</taxon>
        <taxon>Dikarya</taxon>
        <taxon>Basidiomycota</taxon>
        <taxon>Agaricomycotina</taxon>
        <taxon>Agaricomycetes</taxon>
        <taxon>Agaricomycetidae</taxon>
        <taxon>Agaricales</taxon>
        <taxon>Marasmiineae</taxon>
        <taxon>Physalacriaceae</taxon>
        <taxon>Armillaria</taxon>
    </lineage>
</organism>
<accession>A0A284SD91</accession>
<reference evidence="2" key="1">
    <citation type="journal article" date="2017" name="Nat. Ecol. Evol.">
        <title>Genome expansion and lineage-specific genetic innovations in the forest pathogenic fungi Armillaria.</title>
        <authorList>
            <person name="Sipos G."/>
            <person name="Prasanna A.N."/>
            <person name="Walter M.C."/>
            <person name="O'Connor E."/>
            <person name="Balint B."/>
            <person name="Krizsan K."/>
            <person name="Kiss B."/>
            <person name="Hess J."/>
            <person name="Varga T."/>
            <person name="Slot J."/>
            <person name="Riley R."/>
            <person name="Boka B."/>
            <person name="Rigling D."/>
            <person name="Barry K."/>
            <person name="Lee J."/>
            <person name="Mihaltcheva S."/>
            <person name="LaButti K."/>
            <person name="Lipzen A."/>
            <person name="Waldron R."/>
            <person name="Moloney N.M."/>
            <person name="Sperisen C."/>
            <person name="Kredics L."/>
            <person name="Vagvoelgyi C."/>
            <person name="Patrignani A."/>
            <person name="Fitzpatrick D."/>
            <person name="Nagy I."/>
            <person name="Doyle S."/>
            <person name="Anderson J.B."/>
            <person name="Grigoriev I.V."/>
            <person name="Gueldener U."/>
            <person name="Muensterkoetter M."/>
            <person name="Nagy L.G."/>
        </authorList>
    </citation>
    <scope>NUCLEOTIDE SEQUENCE [LARGE SCALE GENOMIC DNA]</scope>
    <source>
        <strain evidence="2">C18/9</strain>
    </source>
</reference>
<keyword evidence="2" id="KW-1185">Reference proteome</keyword>
<gene>
    <name evidence="1" type="ORF">ARMOST_22576</name>
</gene>
<name>A0A284SD91_ARMOS</name>
<dbReference type="EMBL" id="FUEG01000079">
    <property type="protein sequence ID" value="SJL18972.1"/>
    <property type="molecule type" value="Genomic_DNA"/>
</dbReference>
<evidence type="ECO:0000313" key="2">
    <source>
        <dbReference type="Proteomes" id="UP000219338"/>
    </source>
</evidence>
<evidence type="ECO:0000313" key="1">
    <source>
        <dbReference type="EMBL" id="SJL18972.1"/>
    </source>
</evidence>
<protein>
    <submittedName>
        <fullName evidence="1">Uncharacterized protein</fullName>
    </submittedName>
</protein>